<keyword evidence="4" id="KW-0716">Sensory transduction</keyword>
<evidence type="ECO:0000256" key="2">
    <source>
        <dbReference type="ARBA" id="ARBA00010532"/>
    </source>
</evidence>
<keyword evidence="8 12" id="KW-0472">Membrane</keyword>
<dbReference type="GO" id="GO:0005044">
    <property type="term" value="F:scavenger receptor activity"/>
    <property type="evidence" value="ECO:0007669"/>
    <property type="project" value="TreeGrafter"/>
</dbReference>
<dbReference type="PANTHER" id="PTHR11923:SF69">
    <property type="entry name" value="SENSORY NEURON MEMBRANE PROTEIN 1"/>
    <property type="match status" value="1"/>
</dbReference>
<evidence type="ECO:0000313" key="13">
    <source>
        <dbReference type="EMBL" id="ALG36152.1"/>
    </source>
</evidence>
<comment type="subcellular location">
    <subcellularLocation>
        <location evidence="1">Cell membrane</location>
        <topology evidence="1">Multi-pass membrane protein</topology>
    </subcellularLocation>
</comment>
<sequence length="531" mass="59836">MGKLPLHTKLAIGGVCSFVFGIGFGWMAFPKILRSQIKKQIALKPGSEIRDMWSAFPLPLDFKVHLFNVTNPEEITNGGMPIFNEVGPFFYDEYKEKVELVDRDEDDSLEYKQRVTWVFNPSKSGPGLTEDTEIVFPHMMILAIVMATVKEKPSALGIVGKGVNSIFHNPPSLFVKMKVRELLFTGLPVDCEVADFGGSAICSVLKEEAADLVEERENFYRFSLFGAKNHTIQPDKLRVMRGIKNYKDVGRVMEWREKPEMDLWYGDPCNQFNGTDSTIFPPLMGPEDDIVSFGAEICRSLSAKFQKHSVTKGLKTLRYTADLGDPSSDPDLKCFCETPDTCLTQGLFDLRQCVGAPIIGTLPHFYLTDEKYLKLVKGLEPDESKHAITMDFEPMTATPINGRKRLQFNIMVEPVEKFKLMKNFPSCLFPLFWVEEGILLDDMFVNKVKVVFKAMMAVAILKWLNVLGGLGMCGASGYLYYKNRGKENKLDITKVSPQNGNRHASSEEKKWQQMNISTIQAATVPPNLDRA</sequence>
<organism evidence="13">
    <name type="scientific">Sclerodermus sp. MQW-2015</name>
    <dbReference type="NCBI Taxonomy" id="1729718"/>
    <lineage>
        <taxon>Eukaryota</taxon>
        <taxon>Metazoa</taxon>
        <taxon>Ecdysozoa</taxon>
        <taxon>Arthropoda</taxon>
        <taxon>Hexapoda</taxon>
        <taxon>Insecta</taxon>
        <taxon>Pterygota</taxon>
        <taxon>Neoptera</taxon>
        <taxon>Endopterygota</taxon>
        <taxon>Hymenoptera</taxon>
        <taxon>Apocrita</taxon>
        <taxon>Aculeata</taxon>
        <taxon>Chrysidoidea</taxon>
        <taxon>Bethylidae</taxon>
        <taxon>Scleroderminae</taxon>
        <taxon>Sclerodermus</taxon>
    </lineage>
</organism>
<evidence type="ECO:0000256" key="10">
    <source>
        <dbReference type="ARBA" id="ARBA00023170"/>
    </source>
</evidence>
<reference evidence="13" key="2">
    <citation type="submission" date="2015-03" db="EMBL/GenBank/DDBJ databases">
        <authorList>
            <person name="Murphy D."/>
        </authorList>
    </citation>
    <scope>NUCLEOTIDE SEQUENCE</scope>
</reference>
<proteinExistence type="evidence at transcript level"/>
<evidence type="ECO:0000256" key="7">
    <source>
        <dbReference type="ARBA" id="ARBA00022989"/>
    </source>
</evidence>
<reference evidence="13" key="1">
    <citation type="journal article" date="2015" name="Comp. Biochem. Physiol. Part D Genomics Proteomics">
        <title>Analysis of antennal transcriptome and odorant binding protein expression profiles of the recently identified parasitoid wasp, Sclerodermus sp.</title>
        <authorList>
            <person name="Zhou C.X."/>
            <person name="Min S.F."/>
            <person name="Yan-Long T."/>
            <person name="Wang M.Q."/>
        </authorList>
    </citation>
    <scope>NUCLEOTIDE SEQUENCE</scope>
</reference>
<keyword evidence="6" id="KW-0552">Olfaction</keyword>
<keyword evidence="3" id="KW-1003">Cell membrane</keyword>
<dbReference type="InterPro" id="IPR002159">
    <property type="entry name" value="CD36_fam"/>
</dbReference>
<evidence type="ECO:0000256" key="6">
    <source>
        <dbReference type="ARBA" id="ARBA00022725"/>
    </source>
</evidence>
<dbReference type="GO" id="GO:0005886">
    <property type="term" value="C:plasma membrane"/>
    <property type="evidence" value="ECO:0007669"/>
    <property type="project" value="UniProtKB-SubCell"/>
</dbReference>
<evidence type="ECO:0000256" key="11">
    <source>
        <dbReference type="ARBA" id="ARBA00023180"/>
    </source>
</evidence>
<feature type="transmembrane region" description="Helical" evidence="12">
    <location>
        <begin position="6"/>
        <end position="29"/>
    </location>
</feature>
<protein>
    <submittedName>
        <fullName evidence="13">Sensory neuron membrane protein 1</fullName>
    </submittedName>
</protein>
<dbReference type="Pfam" id="PF01130">
    <property type="entry name" value="CD36"/>
    <property type="match status" value="1"/>
</dbReference>
<keyword evidence="10" id="KW-0675">Receptor</keyword>
<gene>
    <name evidence="13" type="primary">SNMP1</name>
</gene>
<name>A0A0N9JVL5_9HYME</name>
<dbReference type="GO" id="GO:0007608">
    <property type="term" value="P:sensory perception of smell"/>
    <property type="evidence" value="ECO:0007669"/>
    <property type="project" value="UniProtKB-KW"/>
</dbReference>
<keyword evidence="7 12" id="KW-1133">Transmembrane helix</keyword>
<evidence type="ECO:0000256" key="8">
    <source>
        <dbReference type="ARBA" id="ARBA00023136"/>
    </source>
</evidence>
<dbReference type="AlphaFoldDB" id="A0A0N9JVL5"/>
<evidence type="ECO:0000256" key="5">
    <source>
        <dbReference type="ARBA" id="ARBA00022692"/>
    </source>
</evidence>
<dbReference type="PRINTS" id="PR01609">
    <property type="entry name" value="CD36FAMILY"/>
</dbReference>
<accession>A0A0N9JVL5</accession>
<evidence type="ECO:0000256" key="12">
    <source>
        <dbReference type="SAM" id="Phobius"/>
    </source>
</evidence>
<evidence type="ECO:0000256" key="1">
    <source>
        <dbReference type="ARBA" id="ARBA00004651"/>
    </source>
</evidence>
<feature type="transmembrane region" description="Helical" evidence="12">
    <location>
        <begin position="460"/>
        <end position="481"/>
    </location>
</feature>
<evidence type="ECO:0000256" key="9">
    <source>
        <dbReference type="ARBA" id="ARBA00023157"/>
    </source>
</evidence>
<keyword evidence="9" id="KW-1015">Disulfide bond</keyword>
<comment type="similarity">
    <text evidence="2">Belongs to the CD36 family.</text>
</comment>
<evidence type="ECO:0000256" key="3">
    <source>
        <dbReference type="ARBA" id="ARBA00022475"/>
    </source>
</evidence>
<keyword evidence="11" id="KW-0325">Glycoprotein</keyword>
<dbReference type="PANTHER" id="PTHR11923">
    <property type="entry name" value="SCAVENGER RECEPTOR CLASS B TYPE-1 SR-B1"/>
    <property type="match status" value="1"/>
</dbReference>
<dbReference type="GO" id="GO:0005737">
    <property type="term" value="C:cytoplasm"/>
    <property type="evidence" value="ECO:0007669"/>
    <property type="project" value="TreeGrafter"/>
</dbReference>
<dbReference type="EMBL" id="KP963704">
    <property type="protein sequence ID" value="ALG36152.1"/>
    <property type="molecule type" value="mRNA"/>
</dbReference>
<evidence type="ECO:0000256" key="4">
    <source>
        <dbReference type="ARBA" id="ARBA00022606"/>
    </source>
</evidence>
<keyword evidence="5 12" id="KW-0812">Transmembrane</keyword>